<organism evidence="6 7">
    <name type="scientific">Pontixanthobacter aestiaquae</name>
    <dbReference type="NCBI Taxonomy" id="1509367"/>
    <lineage>
        <taxon>Bacteria</taxon>
        <taxon>Pseudomonadati</taxon>
        <taxon>Pseudomonadota</taxon>
        <taxon>Alphaproteobacteria</taxon>
        <taxon>Sphingomonadales</taxon>
        <taxon>Erythrobacteraceae</taxon>
        <taxon>Pontixanthobacter</taxon>
    </lineage>
</organism>
<accession>A0A844Z3Y3</accession>
<comment type="caution">
    <text evidence="6">The sequence shown here is derived from an EMBL/GenBank/DDBJ whole genome shotgun (WGS) entry which is preliminary data.</text>
</comment>
<name>A0A844Z3Y3_9SPHN</name>
<dbReference type="InterPro" id="IPR005119">
    <property type="entry name" value="LysR_subst-bd"/>
</dbReference>
<dbReference type="OrthoDB" id="9786526at2"/>
<evidence type="ECO:0000313" key="7">
    <source>
        <dbReference type="Proteomes" id="UP000460290"/>
    </source>
</evidence>
<dbReference type="InterPro" id="IPR036390">
    <property type="entry name" value="WH_DNA-bd_sf"/>
</dbReference>
<dbReference type="PRINTS" id="PR00039">
    <property type="entry name" value="HTHLYSR"/>
</dbReference>
<evidence type="ECO:0000256" key="1">
    <source>
        <dbReference type="ARBA" id="ARBA00009437"/>
    </source>
</evidence>
<keyword evidence="7" id="KW-1185">Reference proteome</keyword>
<dbReference type="Pfam" id="PF03466">
    <property type="entry name" value="LysR_substrate"/>
    <property type="match status" value="1"/>
</dbReference>
<dbReference type="InterPro" id="IPR000847">
    <property type="entry name" value="LysR_HTH_N"/>
</dbReference>
<dbReference type="EMBL" id="WTYZ01000001">
    <property type="protein sequence ID" value="MXO82635.1"/>
    <property type="molecule type" value="Genomic_DNA"/>
</dbReference>
<evidence type="ECO:0000256" key="2">
    <source>
        <dbReference type="ARBA" id="ARBA00023015"/>
    </source>
</evidence>
<evidence type="ECO:0000256" key="3">
    <source>
        <dbReference type="ARBA" id="ARBA00023125"/>
    </source>
</evidence>
<keyword evidence="2" id="KW-0805">Transcription regulation</keyword>
<proteinExistence type="inferred from homology"/>
<gene>
    <name evidence="6" type="ORF">GRI35_04515</name>
</gene>
<evidence type="ECO:0000256" key="4">
    <source>
        <dbReference type="ARBA" id="ARBA00023163"/>
    </source>
</evidence>
<evidence type="ECO:0000313" key="6">
    <source>
        <dbReference type="EMBL" id="MXO82635.1"/>
    </source>
</evidence>
<comment type="similarity">
    <text evidence="1">Belongs to the LysR transcriptional regulatory family.</text>
</comment>
<sequence>MDIKWLKDLLHVVQLGSFSRAAETRHVTQSALSRRIQSLEIWAGSELLDRSHHPITLTPQGEDFIQTAREIVAMSEEAQSRIAASARTADYEVHLACLHTLALAFVPKLVADLTERIGPFGISITADARTVEEYLLSLTNGSSDMFLCYSHPSVQFDIDQEKFPSLVIGEDAMVPYCGPQDAESYIGPANQSEIPYLKYADSTFMAHVVRSIISANDFGYRLVPKYRASLAESLMTAAEKRLGLCWVPHSLIGEGAPGPEMIPDEWMSPMSIRIFRSVENDNPVVKRIWAALSDPV</sequence>
<keyword evidence="4" id="KW-0804">Transcription</keyword>
<dbReference type="PANTHER" id="PTHR30126">
    <property type="entry name" value="HTH-TYPE TRANSCRIPTIONAL REGULATOR"/>
    <property type="match status" value="1"/>
</dbReference>
<dbReference type="InterPro" id="IPR036388">
    <property type="entry name" value="WH-like_DNA-bd_sf"/>
</dbReference>
<dbReference type="PANTHER" id="PTHR30126:SF2">
    <property type="entry name" value="HTH-TYPE TRANSCRIPTIONAL REGULATOR YJIE"/>
    <property type="match status" value="1"/>
</dbReference>
<dbReference type="RefSeq" id="WP_160613065.1">
    <property type="nucleotide sequence ID" value="NZ_JAUFQM010000001.1"/>
</dbReference>
<dbReference type="GO" id="GO:0003700">
    <property type="term" value="F:DNA-binding transcription factor activity"/>
    <property type="evidence" value="ECO:0007669"/>
    <property type="project" value="InterPro"/>
</dbReference>
<dbReference type="GO" id="GO:0000976">
    <property type="term" value="F:transcription cis-regulatory region binding"/>
    <property type="evidence" value="ECO:0007669"/>
    <property type="project" value="TreeGrafter"/>
</dbReference>
<protein>
    <submittedName>
        <fullName evidence="6">LysR family transcriptional regulator</fullName>
    </submittedName>
</protein>
<evidence type="ECO:0000259" key="5">
    <source>
        <dbReference type="PROSITE" id="PS50931"/>
    </source>
</evidence>
<dbReference type="SUPFAM" id="SSF53850">
    <property type="entry name" value="Periplasmic binding protein-like II"/>
    <property type="match status" value="1"/>
</dbReference>
<dbReference type="Proteomes" id="UP000460290">
    <property type="component" value="Unassembled WGS sequence"/>
</dbReference>
<dbReference type="PROSITE" id="PS50931">
    <property type="entry name" value="HTH_LYSR"/>
    <property type="match status" value="1"/>
</dbReference>
<dbReference type="FunFam" id="1.10.10.10:FF:000001">
    <property type="entry name" value="LysR family transcriptional regulator"/>
    <property type="match status" value="1"/>
</dbReference>
<dbReference type="Pfam" id="PF00126">
    <property type="entry name" value="HTH_1"/>
    <property type="match status" value="1"/>
</dbReference>
<feature type="domain" description="HTH lysR-type" evidence="5">
    <location>
        <begin position="1"/>
        <end position="58"/>
    </location>
</feature>
<keyword evidence="3" id="KW-0238">DNA-binding</keyword>
<dbReference type="AlphaFoldDB" id="A0A844Z3Y3"/>
<reference evidence="6 7" key="1">
    <citation type="submission" date="2019-12" db="EMBL/GenBank/DDBJ databases">
        <title>Genomic-based taxomic classification of the family Erythrobacteraceae.</title>
        <authorList>
            <person name="Xu L."/>
        </authorList>
    </citation>
    <scope>NUCLEOTIDE SEQUENCE [LARGE SCALE GENOMIC DNA]</scope>
    <source>
        <strain evidence="6 7">KCTC 42006</strain>
    </source>
</reference>
<dbReference type="SUPFAM" id="SSF46785">
    <property type="entry name" value="Winged helix' DNA-binding domain"/>
    <property type="match status" value="1"/>
</dbReference>
<dbReference type="Gene3D" id="1.10.10.10">
    <property type="entry name" value="Winged helix-like DNA-binding domain superfamily/Winged helix DNA-binding domain"/>
    <property type="match status" value="1"/>
</dbReference>